<dbReference type="AlphaFoldDB" id="A0A8H5HEG5"/>
<dbReference type="EMBL" id="JAACJN010000057">
    <property type="protein sequence ID" value="KAF5381510.1"/>
    <property type="molecule type" value="Genomic_DNA"/>
</dbReference>
<sequence length="148" mass="16353">MSILPGLYKIRNEKTSHYIVSHSTDKPGDIVRTANKEEHGTLPASNFEIKPHRNPQAGGFTVTSILTHLHIGIAAGLNDGVPLLWAGEPEPVSFIPADTGIENHYAIRIPPGPLPVERYCYERDNAREVAVTRNIQEVGGLWILERVD</sequence>
<name>A0A8H5HEG5_9AGAR</name>
<reference evidence="1 2" key="1">
    <citation type="journal article" date="2020" name="ISME J.">
        <title>Uncovering the hidden diversity of litter-decomposition mechanisms in mushroom-forming fungi.</title>
        <authorList>
            <person name="Floudas D."/>
            <person name="Bentzer J."/>
            <person name="Ahren D."/>
            <person name="Johansson T."/>
            <person name="Persson P."/>
            <person name="Tunlid A."/>
        </authorList>
    </citation>
    <scope>NUCLEOTIDE SEQUENCE [LARGE SCALE GENOMIC DNA]</scope>
    <source>
        <strain evidence="1 2">CBS 406.79</strain>
    </source>
</reference>
<organism evidence="1 2">
    <name type="scientific">Collybiopsis confluens</name>
    <dbReference type="NCBI Taxonomy" id="2823264"/>
    <lineage>
        <taxon>Eukaryota</taxon>
        <taxon>Fungi</taxon>
        <taxon>Dikarya</taxon>
        <taxon>Basidiomycota</taxon>
        <taxon>Agaricomycotina</taxon>
        <taxon>Agaricomycetes</taxon>
        <taxon>Agaricomycetidae</taxon>
        <taxon>Agaricales</taxon>
        <taxon>Marasmiineae</taxon>
        <taxon>Omphalotaceae</taxon>
        <taxon>Collybiopsis</taxon>
    </lineage>
</organism>
<keyword evidence="2" id="KW-1185">Reference proteome</keyword>
<evidence type="ECO:0000313" key="1">
    <source>
        <dbReference type="EMBL" id="KAF5381510.1"/>
    </source>
</evidence>
<gene>
    <name evidence="1" type="ORF">D9757_008150</name>
</gene>
<accession>A0A8H5HEG5</accession>
<protein>
    <submittedName>
        <fullName evidence="1">Uncharacterized protein</fullName>
    </submittedName>
</protein>
<comment type="caution">
    <text evidence="1">The sequence shown here is derived from an EMBL/GenBank/DDBJ whole genome shotgun (WGS) entry which is preliminary data.</text>
</comment>
<evidence type="ECO:0000313" key="2">
    <source>
        <dbReference type="Proteomes" id="UP000518752"/>
    </source>
</evidence>
<proteinExistence type="predicted"/>
<dbReference type="Proteomes" id="UP000518752">
    <property type="component" value="Unassembled WGS sequence"/>
</dbReference>